<protein>
    <submittedName>
        <fullName evidence="2">Uncharacterized protein</fullName>
    </submittedName>
</protein>
<reference evidence="2 3" key="1">
    <citation type="submission" date="2012-06" db="EMBL/GenBank/DDBJ databases">
        <title>Complete sequence of plasmid 1 of Mycobacterium chubuense NBB4.</title>
        <authorList>
            <consortium name="US DOE Joint Genome Institute"/>
            <person name="Lucas S."/>
            <person name="Han J."/>
            <person name="Lapidus A."/>
            <person name="Cheng J.-F."/>
            <person name="Goodwin L."/>
            <person name="Pitluck S."/>
            <person name="Peters L."/>
            <person name="Mikhailova N."/>
            <person name="Teshima H."/>
            <person name="Detter J.C."/>
            <person name="Han C."/>
            <person name="Tapia R."/>
            <person name="Land M."/>
            <person name="Hauser L."/>
            <person name="Kyrpides N."/>
            <person name="Ivanova N."/>
            <person name="Pagani I."/>
            <person name="Mattes T."/>
            <person name="Holmes A."/>
            <person name="Rutledge P."/>
            <person name="Paulsen I."/>
            <person name="Coleman N."/>
            <person name="Woyke T."/>
        </authorList>
    </citation>
    <scope>NUCLEOTIDE SEQUENCE [LARGE SCALE GENOMIC DNA]</scope>
    <source>
        <strain evidence="2 3">NBB4</strain>
        <plasmid evidence="2 3">pMYCCH.01</plasmid>
    </source>
</reference>
<dbReference type="Proteomes" id="UP000006057">
    <property type="component" value="Plasmid pMYCCH.01"/>
</dbReference>
<dbReference type="EMBL" id="CP003054">
    <property type="protein sequence ID" value="AFM20168.1"/>
    <property type="molecule type" value="Genomic_DNA"/>
</dbReference>
<accession>I4BSB1</accession>
<proteinExistence type="predicted"/>
<dbReference type="KEGG" id="mcb:Mycch_5501"/>
<name>I4BSB1_MYCCN</name>
<evidence type="ECO:0000313" key="3">
    <source>
        <dbReference type="Proteomes" id="UP000006057"/>
    </source>
</evidence>
<gene>
    <name evidence="2" type="ordered locus">Mycch_5501</name>
</gene>
<sequence length="247" mass="26573">MTELPCRAAPQASTTGVVSTRPRRAGARCGATAQRRTVRRAARIHVLRWSARGPRRRRGGGFVRFCGAAVCQCPALGSAVMRSASQLVVDRQLHAAEIARFHSHVVCGPTPSDCNIWTGAIGADGYGRLYLTRDGVGFCVRPHRYALAIAGGSVAAGVLSLHECDNPVCVKVAADTDPQHHVVSGSQGDNMERMARMRRGGGRHAVRRCDSRGVRRERSVALREAVRHGWDAAAVQAALLGDQPTLW</sequence>
<geneLocation type="plasmid" evidence="2 3">
    <name>pMYCCH.01</name>
</geneLocation>
<evidence type="ECO:0000256" key="1">
    <source>
        <dbReference type="SAM" id="MobiDB-lite"/>
    </source>
</evidence>
<feature type="region of interest" description="Disordered" evidence="1">
    <location>
        <begin position="1"/>
        <end position="24"/>
    </location>
</feature>
<evidence type="ECO:0000313" key="2">
    <source>
        <dbReference type="EMBL" id="AFM20168.1"/>
    </source>
</evidence>
<organism evidence="2 3">
    <name type="scientific">Mycolicibacterium chubuense (strain NBB4)</name>
    <name type="common">Mycobacterium chubuense</name>
    <dbReference type="NCBI Taxonomy" id="710421"/>
    <lineage>
        <taxon>Bacteria</taxon>
        <taxon>Bacillati</taxon>
        <taxon>Actinomycetota</taxon>
        <taxon>Actinomycetes</taxon>
        <taxon>Mycobacteriales</taxon>
        <taxon>Mycobacteriaceae</taxon>
        <taxon>Mycolicibacterium</taxon>
    </lineage>
</organism>
<keyword evidence="2" id="KW-0614">Plasmid</keyword>
<dbReference type="PATRIC" id="fig|710421.3.peg.5486"/>
<dbReference type="HOGENOM" id="CLU_1123555_0_0_11"/>
<dbReference type="AlphaFoldDB" id="I4BSB1"/>
<keyword evidence="3" id="KW-1185">Reference proteome</keyword>